<evidence type="ECO:0000313" key="2">
    <source>
        <dbReference type="EMBL" id="RCS46036.1"/>
    </source>
</evidence>
<comment type="caution">
    <text evidence="2">The sequence shown here is derived from an EMBL/GenBank/DDBJ whole genome shotgun (WGS) entry which is preliminary data.</text>
</comment>
<accession>A0A368KS58</accession>
<keyword evidence="1" id="KW-0472">Membrane</keyword>
<dbReference type="OrthoDB" id="289633at2"/>
<name>A0A368KS58_9BACT</name>
<protein>
    <submittedName>
        <fullName evidence="2">Uncharacterized protein</fullName>
    </submittedName>
</protein>
<feature type="transmembrane region" description="Helical" evidence="1">
    <location>
        <begin position="43"/>
        <end position="60"/>
    </location>
</feature>
<keyword evidence="1" id="KW-0812">Transmembrane</keyword>
<reference evidence="2 3" key="1">
    <citation type="submission" date="2018-07" db="EMBL/GenBank/DDBJ databases">
        <title>Comparative genomes isolates from brazilian mangrove.</title>
        <authorList>
            <person name="De Araujo J.E."/>
            <person name="Taketani R.G."/>
            <person name="Silva M.C.P."/>
            <person name="Lourenco M.V."/>
            <person name="Oliveira V.M."/>
            <person name="Andreote F.D."/>
        </authorList>
    </citation>
    <scope>NUCLEOTIDE SEQUENCE [LARGE SCALE GENOMIC DNA]</scope>
    <source>
        <strain evidence="2 3">HEX PRIS-MGV</strain>
    </source>
</reference>
<dbReference type="RefSeq" id="WP_114369808.1">
    <property type="nucleotide sequence ID" value="NZ_QPEX01000033.1"/>
</dbReference>
<organism evidence="2 3">
    <name type="scientific">Bremerella cremea</name>
    <dbReference type="NCBI Taxonomy" id="1031537"/>
    <lineage>
        <taxon>Bacteria</taxon>
        <taxon>Pseudomonadati</taxon>
        <taxon>Planctomycetota</taxon>
        <taxon>Planctomycetia</taxon>
        <taxon>Pirellulales</taxon>
        <taxon>Pirellulaceae</taxon>
        <taxon>Bremerella</taxon>
    </lineage>
</organism>
<keyword evidence="1" id="KW-1133">Transmembrane helix</keyword>
<gene>
    <name evidence="2" type="ORF">DTL42_16235</name>
</gene>
<evidence type="ECO:0000256" key="1">
    <source>
        <dbReference type="SAM" id="Phobius"/>
    </source>
</evidence>
<feature type="transmembrane region" description="Helical" evidence="1">
    <location>
        <begin position="20"/>
        <end position="37"/>
    </location>
</feature>
<dbReference type="Proteomes" id="UP000253562">
    <property type="component" value="Unassembled WGS sequence"/>
</dbReference>
<evidence type="ECO:0000313" key="3">
    <source>
        <dbReference type="Proteomes" id="UP000253562"/>
    </source>
</evidence>
<dbReference type="EMBL" id="QPEX01000033">
    <property type="protein sequence ID" value="RCS46036.1"/>
    <property type="molecule type" value="Genomic_DNA"/>
</dbReference>
<proteinExistence type="predicted"/>
<dbReference type="AlphaFoldDB" id="A0A368KS58"/>
<feature type="transmembrane region" description="Helical" evidence="1">
    <location>
        <begin position="72"/>
        <end position="91"/>
    </location>
</feature>
<sequence length="212" mass="23743">MTDAIVENDRPGTRFTLRKLFALVWVVAALLGSVYRLDPYSPLLLAFLGIPSAALGYLLISGQKHSGSLRYALLLWVSLAMVFGVVLPSIFNRLSCPFELPPSASQLQASERMNGFTGADTRVTFHASVEDCYATLAKVERVYRVKFGPGMPIDQSISNARFTFVPAWGNSPRHQQAWFNPNKIEEGEYFSDGYVQVWIDTKRGIFYMDAYV</sequence>